<dbReference type="Gene3D" id="3.90.25.10">
    <property type="entry name" value="UDP-galactose 4-epimerase, domain 1"/>
    <property type="match status" value="1"/>
</dbReference>
<dbReference type="PANTHER" id="PTHR43162">
    <property type="match status" value="1"/>
</dbReference>
<reference evidence="2 3" key="1">
    <citation type="submission" date="2024-09" db="EMBL/GenBank/DDBJ databases">
        <authorList>
            <person name="Sun Q."/>
            <person name="Mori K."/>
        </authorList>
    </citation>
    <scope>NUCLEOTIDE SEQUENCE [LARGE SCALE GENOMIC DNA]</scope>
    <source>
        <strain evidence="2 3">TBRC 7907</strain>
    </source>
</reference>
<dbReference type="EMBL" id="JBHLZU010000010">
    <property type="protein sequence ID" value="MFB9904620.1"/>
    <property type="molecule type" value="Genomic_DNA"/>
</dbReference>
<comment type="caution">
    <text evidence="2">The sequence shown here is derived from an EMBL/GenBank/DDBJ whole genome shotgun (WGS) entry which is preliminary data.</text>
</comment>
<dbReference type="Gene3D" id="3.40.50.720">
    <property type="entry name" value="NAD(P)-binding Rossmann-like Domain"/>
    <property type="match status" value="1"/>
</dbReference>
<name>A0ABV5ZW32_9PSEU</name>
<dbReference type="SUPFAM" id="SSF51735">
    <property type="entry name" value="NAD(P)-binding Rossmann-fold domains"/>
    <property type="match status" value="1"/>
</dbReference>
<organism evidence="2 3">
    <name type="scientific">Allokutzneria oryzae</name>
    <dbReference type="NCBI Taxonomy" id="1378989"/>
    <lineage>
        <taxon>Bacteria</taxon>
        <taxon>Bacillati</taxon>
        <taxon>Actinomycetota</taxon>
        <taxon>Actinomycetes</taxon>
        <taxon>Pseudonocardiales</taxon>
        <taxon>Pseudonocardiaceae</taxon>
        <taxon>Allokutzneria</taxon>
    </lineage>
</organism>
<proteinExistence type="predicted"/>
<dbReference type="PANTHER" id="PTHR43162:SF1">
    <property type="entry name" value="PRESTALK A DIFFERENTIATION PROTEIN A"/>
    <property type="match status" value="1"/>
</dbReference>
<dbReference type="InterPro" id="IPR051604">
    <property type="entry name" value="Ergot_Alk_Oxidoreductase"/>
</dbReference>
<accession>A0ABV5ZW32</accession>
<protein>
    <submittedName>
        <fullName evidence="2">NAD(P)H-binding protein</fullName>
    </submittedName>
</protein>
<keyword evidence="3" id="KW-1185">Reference proteome</keyword>
<dbReference type="Pfam" id="PF13460">
    <property type="entry name" value="NAD_binding_10"/>
    <property type="match status" value="1"/>
</dbReference>
<dbReference type="Proteomes" id="UP001589693">
    <property type="component" value="Unassembled WGS sequence"/>
</dbReference>
<gene>
    <name evidence="2" type="ORF">ACFFQA_11830</name>
</gene>
<feature type="domain" description="NAD(P)-binding" evidence="1">
    <location>
        <begin position="7"/>
        <end position="178"/>
    </location>
</feature>
<evidence type="ECO:0000313" key="3">
    <source>
        <dbReference type="Proteomes" id="UP001589693"/>
    </source>
</evidence>
<dbReference type="InterPro" id="IPR036291">
    <property type="entry name" value="NAD(P)-bd_dom_sf"/>
</dbReference>
<evidence type="ECO:0000259" key="1">
    <source>
        <dbReference type="Pfam" id="PF13460"/>
    </source>
</evidence>
<dbReference type="RefSeq" id="WP_377851824.1">
    <property type="nucleotide sequence ID" value="NZ_JBHLZU010000010.1"/>
</dbReference>
<sequence>MTILVTGATGNVGRNVVEMLLAEGAPVRATSRVPETSGLPAEADVRAADLTRPETLADALSGVDKVYLFPEPETVGAFVELAQGAGVRHVVLLSSLSAKEPGAESDAIGRRHVLVERALEASTMDWTFVRPGAFAANTLQWAKSIREEGVVRAPYANANIAPVHEKDIAAVAVRALLDDGHAKKAYELTGPESLTQLRQVELIAEAVGRPVRFDELTPEQTREQMSRWVPQGVVDSLLGYLAEAEQRTAEIFDITEKITGRRARTFADWAADHVDDFR</sequence>
<dbReference type="InterPro" id="IPR016040">
    <property type="entry name" value="NAD(P)-bd_dom"/>
</dbReference>
<evidence type="ECO:0000313" key="2">
    <source>
        <dbReference type="EMBL" id="MFB9904620.1"/>
    </source>
</evidence>